<sequence>MNIQNLIKFKKKFGQNFLVFFFKNKINFCLGLFLNYKIINDIDYKNNFYLYNKNFFKIKKIYYSNILCFKIKFKKKININLSFNISIFFLKKIFKIKIKYLKIIIQKKILNSLKKKYIIVLKKNIKNKFFFPFPKIKIIKLFIKKKKYIIFYLKKINLKIFHIKIEKNNIFINFLNIFLKKNVLFNKI</sequence>
<dbReference type="KEGG" id="cru:A33U_071"/>
<evidence type="ECO:0000313" key="2">
    <source>
        <dbReference type="Proteomes" id="UP000003932"/>
    </source>
</evidence>
<dbReference type="EMBL" id="CP003541">
    <property type="protein sequence ID" value="AFP83538.1"/>
    <property type="molecule type" value="Genomic_DNA"/>
</dbReference>
<dbReference type="HOGENOM" id="CLU_1493563_0_0_6"/>
<name>J7GY92_CARRU</name>
<organism evidence="1 2">
    <name type="scientific">Candidatus Carsonella ruddii CE isolate Thao2000</name>
    <dbReference type="NCBI Taxonomy" id="1202536"/>
    <lineage>
        <taxon>Bacteria</taxon>
        <taxon>Pseudomonadati</taxon>
        <taxon>Pseudomonadota</taxon>
        <taxon>Gammaproteobacteria</taxon>
        <taxon>Oceanospirillales</taxon>
        <taxon>Halomonadaceae</taxon>
        <taxon>Zymobacter group</taxon>
        <taxon>Candidatus Carsonella</taxon>
    </lineage>
</organism>
<accession>J7GY92</accession>
<dbReference type="PATRIC" id="fig|1202536.3.peg.63"/>
<reference evidence="1 2" key="1">
    <citation type="journal article" date="2012" name="Mol. Biol. Evol.">
        <title>Genome reduction and co-evolution between the primary and secondary bacterial symbionts of psyllids.</title>
        <authorList>
            <person name="Sloan D.B."/>
            <person name="Moran N.A."/>
        </authorList>
    </citation>
    <scope>NUCLEOTIDE SEQUENCE [LARGE SCALE GENOMIC DNA]</scope>
    <source>
        <strain evidence="1 2">CE</strain>
    </source>
</reference>
<evidence type="ECO:0000313" key="1">
    <source>
        <dbReference type="EMBL" id="AFP83538.1"/>
    </source>
</evidence>
<proteinExistence type="predicted"/>
<dbReference type="RefSeq" id="WP_014886839.1">
    <property type="nucleotide sequence ID" value="NC_018414.1"/>
</dbReference>
<dbReference type="Proteomes" id="UP000003932">
    <property type="component" value="Chromosome"/>
</dbReference>
<dbReference type="STRING" id="1202536.A33U_071"/>
<dbReference type="OrthoDB" id="6184334at2"/>
<dbReference type="AlphaFoldDB" id="J7GY92"/>
<protein>
    <submittedName>
        <fullName evidence="1">Uncharacterized protein</fullName>
    </submittedName>
</protein>
<gene>
    <name evidence="1" type="ORF">A33U_071</name>
</gene>